<evidence type="ECO:0000256" key="2">
    <source>
        <dbReference type="ARBA" id="ARBA00006337"/>
    </source>
</evidence>
<dbReference type="CDD" id="cd04590">
    <property type="entry name" value="CBS_pair_CorC_HlyC_assoc"/>
    <property type="match status" value="1"/>
</dbReference>
<dbReference type="Pfam" id="PF00571">
    <property type="entry name" value="CBS"/>
    <property type="match status" value="2"/>
</dbReference>
<dbReference type="InterPro" id="IPR036318">
    <property type="entry name" value="FAD-bd_PCMH-like_sf"/>
</dbReference>
<comment type="similarity">
    <text evidence="2">Belongs to the UPF0053 family.</text>
</comment>
<comment type="subcellular location">
    <subcellularLocation>
        <location evidence="1">Cell membrane</location>
        <topology evidence="1">Multi-pass membrane protein</topology>
    </subcellularLocation>
</comment>
<dbReference type="EMBL" id="UINC01005094">
    <property type="protein sequence ID" value="SVA19027.1"/>
    <property type="molecule type" value="Genomic_DNA"/>
</dbReference>
<evidence type="ECO:0000256" key="4">
    <source>
        <dbReference type="ARBA" id="ARBA00022737"/>
    </source>
</evidence>
<dbReference type="NCBIfam" id="TIGR03520">
    <property type="entry name" value="GldE"/>
    <property type="match status" value="1"/>
</dbReference>
<dbReference type="AlphaFoldDB" id="A0A381TVN6"/>
<name>A0A381TVN6_9ZZZZ</name>
<evidence type="ECO:0000256" key="5">
    <source>
        <dbReference type="ARBA" id="ARBA00023122"/>
    </source>
</evidence>
<dbReference type="Pfam" id="PF03471">
    <property type="entry name" value="CorC_HlyC"/>
    <property type="match status" value="1"/>
</dbReference>
<keyword evidence="3" id="KW-1003">Cell membrane</keyword>
<reference evidence="7" key="1">
    <citation type="submission" date="2018-05" db="EMBL/GenBank/DDBJ databases">
        <authorList>
            <person name="Lanie J.A."/>
            <person name="Ng W.-L."/>
            <person name="Kazmierczak K.M."/>
            <person name="Andrzejewski T.M."/>
            <person name="Davidsen T.M."/>
            <person name="Wayne K.J."/>
            <person name="Tettelin H."/>
            <person name="Glass J.I."/>
            <person name="Rusch D."/>
            <person name="Podicherti R."/>
            <person name="Tsui H.-C.T."/>
            <person name="Winkler M.E."/>
        </authorList>
    </citation>
    <scope>NUCLEOTIDE SEQUENCE</scope>
</reference>
<keyword evidence="3" id="KW-0472">Membrane</keyword>
<evidence type="ECO:0000313" key="7">
    <source>
        <dbReference type="EMBL" id="SVA19027.1"/>
    </source>
</evidence>
<dbReference type="SUPFAM" id="SSF56176">
    <property type="entry name" value="FAD-binding/transporter-associated domain-like"/>
    <property type="match status" value="1"/>
</dbReference>
<dbReference type="SUPFAM" id="SSF54631">
    <property type="entry name" value="CBS-domain pair"/>
    <property type="match status" value="1"/>
</dbReference>
<dbReference type="SMART" id="SM01091">
    <property type="entry name" value="CorC_HlyC"/>
    <property type="match status" value="1"/>
</dbReference>
<organism evidence="7">
    <name type="scientific">marine metagenome</name>
    <dbReference type="NCBI Taxonomy" id="408172"/>
    <lineage>
        <taxon>unclassified sequences</taxon>
        <taxon>metagenomes</taxon>
        <taxon>ecological metagenomes</taxon>
    </lineage>
</organism>
<dbReference type="InterPro" id="IPR016169">
    <property type="entry name" value="FAD-bd_PCMH_sub2"/>
</dbReference>
<dbReference type="InterPro" id="IPR044751">
    <property type="entry name" value="Ion_transp-like_CBS"/>
</dbReference>
<dbReference type="InterPro" id="IPR000644">
    <property type="entry name" value="CBS_dom"/>
</dbReference>
<dbReference type="InterPro" id="IPR005170">
    <property type="entry name" value="Transptr-assoc_dom"/>
</dbReference>
<dbReference type="Gene3D" id="3.10.580.10">
    <property type="entry name" value="CBS-domain"/>
    <property type="match status" value="1"/>
</dbReference>
<evidence type="ECO:0000256" key="1">
    <source>
        <dbReference type="ARBA" id="ARBA00004651"/>
    </source>
</evidence>
<dbReference type="InterPro" id="IPR046342">
    <property type="entry name" value="CBS_dom_sf"/>
</dbReference>
<evidence type="ECO:0000256" key="3">
    <source>
        <dbReference type="ARBA" id="ARBA00022475"/>
    </source>
</evidence>
<dbReference type="PANTHER" id="PTHR22777">
    <property type="entry name" value="HEMOLYSIN-RELATED"/>
    <property type="match status" value="1"/>
</dbReference>
<gene>
    <name evidence="7" type="ORF">METZ01_LOCUS71881</name>
</gene>
<feature type="domain" description="CBS" evidence="6">
    <location>
        <begin position="93"/>
        <end position="150"/>
    </location>
</feature>
<accession>A0A381TVN6</accession>
<evidence type="ECO:0000259" key="6">
    <source>
        <dbReference type="PROSITE" id="PS51371"/>
    </source>
</evidence>
<dbReference type="PROSITE" id="PS51371">
    <property type="entry name" value="CBS"/>
    <property type="match status" value="2"/>
</dbReference>
<sequence>MTRPEDTTKQEQKILKGIVNFGNIDTKEIMRPRIDIFALDSKLKSEEIIKSITTTNHSRIPVFDENLDKIIGVLHIKDLLPFLDKKEFQWKELLRKPLFIPENKKLDDLMLEFQEKKVHLAIVVDEYGGTSGLVSLEDVIEEIVGDISDEFDDDNLLYSKIDDQNFIFDGKTSLHDLCRIIKEDKNIFDQYKGDAETIAGFILEISKSFPKKNSKINFMKFIFTIESIDKKRIKQIKLTILNK</sequence>
<dbReference type="GO" id="GO:0050660">
    <property type="term" value="F:flavin adenine dinucleotide binding"/>
    <property type="evidence" value="ECO:0007669"/>
    <property type="project" value="InterPro"/>
</dbReference>
<dbReference type="FunFam" id="3.10.580.10:FF:000002">
    <property type="entry name" value="Magnesium/cobalt efflux protein CorC"/>
    <property type="match status" value="1"/>
</dbReference>
<dbReference type="Gene3D" id="3.30.465.10">
    <property type="match status" value="1"/>
</dbReference>
<dbReference type="GO" id="GO:0005886">
    <property type="term" value="C:plasma membrane"/>
    <property type="evidence" value="ECO:0007669"/>
    <property type="project" value="UniProtKB-SubCell"/>
</dbReference>
<protein>
    <recommendedName>
        <fullName evidence="6">CBS domain-containing protein</fullName>
    </recommendedName>
</protein>
<keyword evidence="4" id="KW-0677">Repeat</keyword>
<dbReference type="SMART" id="SM00116">
    <property type="entry name" value="CBS"/>
    <property type="match status" value="2"/>
</dbReference>
<proteinExistence type="inferred from homology"/>
<keyword evidence="5" id="KW-0129">CBS domain</keyword>
<dbReference type="PANTHER" id="PTHR22777:SF32">
    <property type="entry name" value="UPF0053 INNER MEMBRANE PROTEIN YFJD"/>
    <property type="match status" value="1"/>
</dbReference>
<dbReference type="InterPro" id="IPR019862">
    <property type="entry name" value="Motility-assoc_prot_GldE"/>
</dbReference>
<feature type="domain" description="CBS" evidence="6">
    <location>
        <begin position="30"/>
        <end position="92"/>
    </location>
</feature>